<proteinExistence type="predicted"/>
<comment type="caution">
    <text evidence="1">The sequence shown here is derived from an EMBL/GenBank/DDBJ whole genome shotgun (WGS) entry which is preliminary data.</text>
</comment>
<accession>A0ABT3T497</accession>
<evidence type="ECO:0008006" key="3">
    <source>
        <dbReference type="Google" id="ProtNLM"/>
    </source>
</evidence>
<evidence type="ECO:0000313" key="1">
    <source>
        <dbReference type="EMBL" id="MCX2977073.1"/>
    </source>
</evidence>
<name>A0ABT3T497_9GAMM</name>
<protein>
    <recommendedName>
        <fullName evidence="3">Fe2OG dioxygenase domain-containing protein</fullName>
    </recommendedName>
</protein>
<sequence>MLEKPQRMPTPAAIVKRTDANRAHVPSLGLSFRKERLAPSLWRPIADFFTAHLRDFQPEPANEHVKTTDSCGFPSLIYKDEAYNGELLLACQHLHEQWAGRPLRPAAAYGIRCYQRGSYLHEHIDQIETHVVSSTICVGHALDSPWPLCIEDSEGKSHEIDMAAGDILFFEGAHFRHGRPFALDGTWFANLYLHYTPLDW</sequence>
<gene>
    <name evidence="1" type="ORF">EYC82_06865</name>
</gene>
<organism evidence="1 2">
    <name type="scientific">Candidatus Marimicrobium litorale</name>
    <dbReference type="NCBI Taxonomy" id="2518991"/>
    <lineage>
        <taxon>Bacteria</taxon>
        <taxon>Pseudomonadati</taxon>
        <taxon>Pseudomonadota</taxon>
        <taxon>Gammaproteobacteria</taxon>
        <taxon>Cellvibrionales</taxon>
        <taxon>Halieaceae</taxon>
        <taxon>Marimicrobium</taxon>
    </lineage>
</organism>
<dbReference type="RefSeq" id="WP_279248802.1">
    <property type="nucleotide sequence ID" value="NZ_SHNO01000001.1"/>
</dbReference>
<reference evidence="1" key="1">
    <citation type="submission" date="2019-02" db="EMBL/GenBank/DDBJ databases">
        <authorList>
            <person name="Li S.-H."/>
        </authorList>
    </citation>
    <scope>NUCLEOTIDE SEQUENCE</scope>
    <source>
        <strain evidence="1">IMCC11814</strain>
    </source>
</reference>
<keyword evidence="2" id="KW-1185">Reference proteome</keyword>
<dbReference type="EMBL" id="SHNO01000001">
    <property type="protein sequence ID" value="MCX2977073.1"/>
    <property type="molecule type" value="Genomic_DNA"/>
</dbReference>
<dbReference type="Proteomes" id="UP001143304">
    <property type="component" value="Unassembled WGS sequence"/>
</dbReference>
<evidence type="ECO:0000313" key="2">
    <source>
        <dbReference type="Proteomes" id="UP001143304"/>
    </source>
</evidence>